<feature type="domain" description="Prokaryotic-type class I peptide chain release factors" evidence="4">
    <location>
        <begin position="195"/>
        <end position="211"/>
    </location>
</feature>
<evidence type="ECO:0000259" key="4">
    <source>
        <dbReference type="PROSITE" id="PS00745"/>
    </source>
</evidence>
<dbReference type="InterPro" id="IPR045853">
    <property type="entry name" value="Pep_chain_release_fac_I_sf"/>
</dbReference>
<gene>
    <name evidence="5" type="primary">prfA_3</name>
    <name evidence="5" type="ORF">SDC9_07773</name>
</gene>
<dbReference type="PROSITE" id="PS00745">
    <property type="entry name" value="RF_PROK_I"/>
    <property type="match status" value="1"/>
</dbReference>
<sequence>MTYSAEDFKENEKTKYIFPSYEDLLKKEEGANSLLSDLEMKEIAEEELKNIEVEKEKLWKEMTEILDKDKEEEEKPKSMILEIAAGAGGDESSLFAAELANMYQNFALNNRCSFEKLDESVSDVGGYKDVSFEIKGGSAWDNFKYEMGVHRVQRVPDTEKNGRVHTSTVTVAVMPIRKIKKITINPADIEMETSRSGGAGGQNVNKVETAVRLIHKPTGIAVKCTVERSQLKNRERAMEMLQARLDQMEEEKFSRENSDAKREQVGTGDRSEKIRTYNFPQDRITDHRIKESWHGISKIMSGEMGVIVEALQNFKGEFGTDDED</sequence>
<dbReference type="InterPro" id="IPR050057">
    <property type="entry name" value="Prokaryotic/Mito_RF"/>
</dbReference>
<accession>A0A644T5W5</accession>
<dbReference type="InterPro" id="IPR000352">
    <property type="entry name" value="Pep_chain_release_fac_I"/>
</dbReference>
<reference evidence="5" key="1">
    <citation type="submission" date="2019-08" db="EMBL/GenBank/DDBJ databases">
        <authorList>
            <person name="Kucharzyk K."/>
            <person name="Murdoch R.W."/>
            <person name="Higgins S."/>
            <person name="Loffler F."/>
        </authorList>
    </citation>
    <scope>NUCLEOTIDE SEQUENCE</scope>
</reference>
<comment type="caution">
    <text evidence="5">The sequence shown here is derived from an EMBL/GenBank/DDBJ whole genome shotgun (WGS) entry which is preliminary data.</text>
</comment>
<dbReference type="Gene3D" id="3.30.160.20">
    <property type="match status" value="1"/>
</dbReference>
<feature type="region of interest" description="Disordered" evidence="3">
    <location>
        <begin position="250"/>
        <end position="271"/>
    </location>
</feature>
<protein>
    <submittedName>
        <fullName evidence="5">Peptide chain release factor 1</fullName>
    </submittedName>
</protein>
<proteinExistence type="inferred from homology"/>
<dbReference type="PANTHER" id="PTHR43804:SF8">
    <property type="entry name" value="PEPTIDE CHAIN RELEASE FACTOR APG3, CHLOROPLASTIC"/>
    <property type="match status" value="1"/>
</dbReference>
<dbReference type="InterPro" id="IPR005139">
    <property type="entry name" value="PCRF"/>
</dbReference>
<name>A0A644T5W5_9ZZZZ</name>
<dbReference type="GO" id="GO:0005737">
    <property type="term" value="C:cytoplasm"/>
    <property type="evidence" value="ECO:0007669"/>
    <property type="project" value="UniProtKB-ARBA"/>
</dbReference>
<dbReference type="Pfam" id="PF03462">
    <property type="entry name" value="PCRF"/>
    <property type="match status" value="1"/>
</dbReference>
<dbReference type="SUPFAM" id="SSF75620">
    <property type="entry name" value="Release factor"/>
    <property type="match status" value="1"/>
</dbReference>
<dbReference type="EMBL" id="VSSQ01000017">
    <property type="protein sequence ID" value="MPL62169.1"/>
    <property type="molecule type" value="Genomic_DNA"/>
</dbReference>
<comment type="similarity">
    <text evidence="1">Belongs to the prokaryotic/mitochondrial release factor family.</text>
</comment>
<dbReference type="Pfam" id="PF00472">
    <property type="entry name" value="RF-1"/>
    <property type="match status" value="1"/>
</dbReference>
<dbReference type="AlphaFoldDB" id="A0A644T5W5"/>
<dbReference type="PANTHER" id="PTHR43804">
    <property type="entry name" value="LD18447P"/>
    <property type="match status" value="1"/>
</dbReference>
<evidence type="ECO:0000256" key="2">
    <source>
        <dbReference type="ARBA" id="ARBA00022917"/>
    </source>
</evidence>
<organism evidence="5">
    <name type="scientific">bioreactor metagenome</name>
    <dbReference type="NCBI Taxonomy" id="1076179"/>
    <lineage>
        <taxon>unclassified sequences</taxon>
        <taxon>metagenomes</taxon>
        <taxon>ecological metagenomes</taxon>
    </lineage>
</organism>
<dbReference type="GO" id="GO:0003747">
    <property type="term" value="F:translation release factor activity"/>
    <property type="evidence" value="ECO:0007669"/>
    <property type="project" value="InterPro"/>
</dbReference>
<dbReference type="FunFam" id="3.30.160.20:FF:000004">
    <property type="entry name" value="Peptide chain release factor 1"/>
    <property type="match status" value="1"/>
</dbReference>
<evidence type="ECO:0000313" key="5">
    <source>
        <dbReference type="EMBL" id="MPL62169.1"/>
    </source>
</evidence>
<keyword evidence="2" id="KW-0648">Protein biosynthesis</keyword>
<evidence type="ECO:0000256" key="3">
    <source>
        <dbReference type="SAM" id="MobiDB-lite"/>
    </source>
</evidence>
<evidence type="ECO:0000256" key="1">
    <source>
        <dbReference type="ARBA" id="ARBA00010835"/>
    </source>
</evidence>
<dbReference type="Gene3D" id="3.30.70.1660">
    <property type="match status" value="1"/>
</dbReference>
<dbReference type="SMART" id="SM00937">
    <property type="entry name" value="PCRF"/>
    <property type="match status" value="1"/>
</dbReference>